<dbReference type="Pfam" id="PF17900">
    <property type="entry name" value="Peptidase_M1_N"/>
    <property type="match status" value="1"/>
</dbReference>
<dbReference type="GO" id="GO:0043171">
    <property type="term" value="P:peptide catabolic process"/>
    <property type="evidence" value="ECO:0007669"/>
    <property type="project" value="TreeGrafter"/>
</dbReference>
<evidence type="ECO:0000313" key="20">
    <source>
        <dbReference type="EMBL" id="KAH0560625.1"/>
    </source>
</evidence>
<dbReference type="Gene3D" id="2.60.40.1730">
    <property type="entry name" value="tricorn interacting facor f3 domain"/>
    <property type="match status" value="2"/>
</dbReference>
<dbReference type="GO" id="GO:0042277">
    <property type="term" value="F:peptide binding"/>
    <property type="evidence" value="ECO:0007669"/>
    <property type="project" value="TreeGrafter"/>
</dbReference>
<dbReference type="GO" id="GO:0005886">
    <property type="term" value="C:plasma membrane"/>
    <property type="evidence" value="ECO:0007669"/>
    <property type="project" value="UniProtKB-SubCell"/>
</dbReference>
<evidence type="ECO:0000256" key="14">
    <source>
        <dbReference type="ARBA" id="ARBA00023288"/>
    </source>
</evidence>
<dbReference type="SUPFAM" id="SSF55486">
    <property type="entry name" value="Metalloproteases ('zincins'), catalytic domain"/>
    <property type="match status" value="1"/>
</dbReference>
<dbReference type="Pfam" id="PF01433">
    <property type="entry name" value="Peptidase_M1"/>
    <property type="match status" value="1"/>
</dbReference>
<dbReference type="Pfam" id="PF11838">
    <property type="entry name" value="ERAP1_C"/>
    <property type="match status" value="1"/>
</dbReference>
<feature type="transmembrane region" description="Helical" evidence="16">
    <location>
        <begin position="55"/>
        <end position="76"/>
    </location>
</feature>
<evidence type="ECO:0000259" key="17">
    <source>
        <dbReference type="Pfam" id="PF01433"/>
    </source>
</evidence>
<dbReference type="GO" id="GO:0098552">
    <property type="term" value="C:side of membrane"/>
    <property type="evidence" value="ECO:0007669"/>
    <property type="project" value="UniProtKB-KW"/>
</dbReference>
<dbReference type="Gene3D" id="1.10.390.10">
    <property type="entry name" value="Neutral Protease Domain 2"/>
    <property type="match status" value="1"/>
</dbReference>
<keyword evidence="14" id="KW-0449">Lipoprotein</keyword>
<dbReference type="Gene3D" id="2.60.40.1910">
    <property type="match status" value="1"/>
</dbReference>
<organism evidence="20 21">
    <name type="scientific">Cotesia glomerata</name>
    <name type="common">Lepidopteran parasitic wasp</name>
    <name type="synonym">Apanteles glomeratus</name>
    <dbReference type="NCBI Taxonomy" id="32391"/>
    <lineage>
        <taxon>Eukaryota</taxon>
        <taxon>Metazoa</taxon>
        <taxon>Ecdysozoa</taxon>
        <taxon>Arthropoda</taxon>
        <taxon>Hexapoda</taxon>
        <taxon>Insecta</taxon>
        <taxon>Pterygota</taxon>
        <taxon>Neoptera</taxon>
        <taxon>Endopterygota</taxon>
        <taxon>Hymenoptera</taxon>
        <taxon>Apocrita</taxon>
        <taxon>Ichneumonoidea</taxon>
        <taxon>Braconidae</taxon>
        <taxon>Microgastrinae</taxon>
        <taxon>Cotesia</taxon>
    </lineage>
</organism>
<dbReference type="Gene3D" id="1.25.50.20">
    <property type="match status" value="1"/>
</dbReference>
<evidence type="ECO:0000256" key="6">
    <source>
        <dbReference type="ARBA" id="ARBA00022670"/>
    </source>
</evidence>
<protein>
    <recommendedName>
        <fullName evidence="22">Aminopeptidase</fullName>
    </recommendedName>
</protein>
<dbReference type="Proteomes" id="UP000826195">
    <property type="component" value="Unassembled WGS sequence"/>
</dbReference>
<dbReference type="InterPro" id="IPR045357">
    <property type="entry name" value="Aminopeptidase_N-like_N"/>
</dbReference>
<evidence type="ECO:0000256" key="1">
    <source>
        <dbReference type="ARBA" id="ARBA00001947"/>
    </source>
</evidence>
<dbReference type="EMBL" id="JAHXZJ010000374">
    <property type="protein sequence ID" value="KAH0560625.1"/>
    <property type="molecule type" value="Genomic_DNA"/>
</dbReference>
<evidence type="ECO:0000313" key="21">
    <source>
        <dbReference type="Proteomes" id="UP000826195"/>
    </source>
</evidence>
<evidence type="ECO:0000259" key="19">
    <source>
        <dbReference type="Pfam" id="PF17900"/>
    </source>
</evidence>
<evidence type="ECO:0000256" key="11">
    <source>
        <dbReference type="ARBA" id="ARBA00023049"/>
    </source>
</evidence>
<evidence type="ECO:0000256" key="2">
    <source>
        <dbReference type="ARBA" id="ARBA00004609"/>
    </source>
</evidence>
<dbReference type="GO" id="GO:0008270">
    <property type="term" value="F:zinc ion binding"/>
    <property type="evidence" value="ECO:0007669"/>
    <property type="project" value="InterPro"/>
</dbReference>
<keyword evidence="10" id="KW-0862">Zinc</keyword>
<dbReference type="GO" id="GO:0005737">
    <property type="term" value="C:cytoplasm"/>
    <property type="evidence" value="ECO:0007669"/>
    <property type="project" value="TreeGrafter"/>
</dbReference>
<evidence type="ECO:0008006" key="22">
    <source>
        <dbReference type="Google" id="ProtNLM"/>
    </source>
</evidence>
<dbReference type="InterPro" id="IPR042097">
    <property type="entry name" value="Aminopeptidase_N-like_N_sf"/>
</dbReference>
<dbReference type="InterPro" id="IPR027268">
    <property type="entry name" value="Peptidase_M4/M1_CTD_sf"/>
</dbReference>
<keyword evidence="5" id="KW-0336">GPI-anchor</keyword>
<evidence type="ECO:0000256" key="15">
    <source>
        <dbReference type="SAM" id="MobiDB-lite"/>
    </source>
</evidence>
<accession>A0AAV7IXB7</accession>
<evidence type="ECO:0000256" key="13">
    <source>
        <dbReference type="ARBA" id="ARBA00023180"/>
    </source>
</evidence>
<evidence type="ECO:0000256" key="12">
    <source>
        <dbReference type="ARBA" id="ARBA00023136"/>
    </source>
</evidence>
<dbReference type="FunFam" id="2.60.40.1910:FF:000008">
    <property type="entry name" value="Aminopeptidase"/>
    <property type="match status" value="1"/>
</dbReference>
<feature type="compositionally biased region" description="Polar residues" evidence="15">
    <location>
        <begin position="188"/>
        <end position="211"/>
    </location>
</feature>
<evidence type="ECO:0000256" key="7">
    <source>
        <dbReference type="ARBA" id="ARBA00022723"/>
    </source>
</evidence>
<dbReference type="GO" id="GO:0070006">
    <property type="term" value="F:metalloaminopeptidase activity"/>
    <property type="evidence" value="ECO:0007669"/>
    <property type="project" value="TreeGrafter"/>
</dbReference>
<comment type="caution">
    <text evidence="20">The sequence shown here is derived from an EMBL/GenBank/DDBJ whole genome shotgun (WGS) entry which is preliminary data.</text>
</comment>
<evidence type="ECO:0000256" key="3">
    <source>
        <dbReference type="ARBA" id="ARBA00010136"/>
    </source>
</evidence>
<feature type="domain" description="ERAP1-like C-terminal" evidence="18">
    <location>
        <begin position="740"/>
        <end position="1041"/>
    </location>
</feature>
<evidence type="ECO:0000259" key="18">
    <source>
        <dbReference type="Pfam" id="PF11838"/>
    </source>
</evidence>
<dbReference type="PANTHER" id="PTHR11533">
    <property type="entry name" value="PROTEASE M1 ZINC METALLOPROTEASE"/>
    <property type="match status" value="1"/>
</dbReference>
<dbReference type="PANTHER" id="PTHR11533:SF299">
    <property type="entry name" value="AMINOPEPTIDASE"/>
    <property type="match status" value="1"/>
</dbReference>
<evidence type="ECO:0000256" key="4">
    <source>
        <dbReference type="ARBA" id="ARBA00022475"/>
    </source>
</evidence>
<dbReference type="InterPro" id="IPR024571">
    <property type="entry name" value="ERAP1-like_C_dom"/>
</dbReference>
<dbReference type="GO" id="GO:0005615">
    <property type="term" value="C:extracellular space"/>
    <property type="evidence" value="ECO:0007669"/>
    <property type="project" value="TreeGrafter"/>
</dbReference>
<feature type="domain" description="Peptidase M1 membrane alanine aminopeptidase" evidence="17">
    <location>
        <begin position="441"/>
        <end position="653"/>
    </location>
</feature>
<keyword evidence="16" id="KW-0812">Transmembrane</keyword>
<dbReference type="AlphaFoldDB" id="A0AAV7IXB7"/>
<dbReference type="InterPro" id="IPR014782">
    <property type="entry name" value="Peptidase_M1_dom"/>
</dbReference>
<evidence type="ECO:0000256" key="5">
    <source>
        <dbReference type="ARBA" id="ARBA00022622"/>
    </source>
</evidence>
<keyword evidence="9" id="KW-0378">Hydrolase</keyword>
<evidence type="ECO:0000256" key="16">
    <source>
        <dbReference type="SAM" id="Phobius"/>
    </source>
</evidence>
<keyword evidence="16" id="KW-1133">Transmembrane helix</keyword>
<keyword evidence="21" id="KW-1185">Reference proteome</keyword>
<keyword evidence="6" id="KW-0645">Protease</keyword>
<evidence type="ECO:0000256" key="10">
    <source>
        <dbReference type="ARBA" id="ARBA00022833"/>
    </source>
</evidence>
<gene>
    <name evidence="20" type="ORF">KQX54_006478</name>
</gene>
<dbReference type="InterPro" id="IPR050344">
    <property type="entry name" value="Peptidase_M1_aminopeptidases"/>
</dbReference>
<dbReference type="SUPFAM" id="SSF63737">
    <property type="entry name" value="Leukotriene A4 hydrolase N-terminal domain"/>
    <property type="match status" value="1"/>
</dbReference>
<comment type="subcellular location">
    <subcellularLocation>
        <location evidence="2">Cell membrane</location>
        <topology evidence="2">Lipid-anchor</topology>
        <topology evidence="2">GPI-anchor</topology>
    </subcellularLocation>
</comment>
<comment type="cofactor">
    <cofactor evidence="1">
        <name>Zn(2+)</name>
        <dbReference type="ChEBI" id="CHEBI:29105"/>
    </cofactor>
</comment>
<keyword evidence="13" id="KW-0325">Glycoprotein</keyword>
<dbReference type="GO" id="GO:0006508">
    <property type="term" value="P:proteolysis"/>
    <property type="evidence" value="ECO:0007669"/>
    <property type="project" value="UniProtKB-KW"/>
</dbReference>
<reference evidence="20 21" key="1">
    <citation type="journal article" date="2021" name="J. Hered.">
        <title>A chromosome-level genome assembly of the parasitoid wasp, Cotesia glomerata (Hymenoptera: Braconidae).</title>
        <authorList>
            <person name="Pinto B.J."/>
            <person name="Weis J.J."/>
            <person name="Gamble T."/>
            <person name="Ode P.J."/>
            <person name="Paul R."/>
            <person name="Zaspel J.M."/>
        </authorList>
    </citation>
    <scope>NUCLEOTIDE SEQUENCE [LARGE SCALE GENOMIC DNA]</scope>
    <source>
        <strain evidence="20">CgM1</strain>
    </source>
</reference>
<evidence type="ECO:0000256" key="8">
    <source>
        <dbReference type="ARBA" id="ARBA00022729"/>
    </source>
</evidence>
<sequence length="1082" mass="123310">MRRGSVNTWESFGRRNSENMAQFSSNRHEFMTSEPGMSGIEYQREGGFFLSHRKLAIVITAIFLLLVAVGFIGAYAGAFPRKKIEFDTTALIAEDEGSEPADAEKYSLSKWVFPSRYLIKLTPIVEDNKVSRVQGRVIIKFIYNGTKELNNIVLNAKHINISQIRMWSLDNKFNDDNINNNSNTTTDLPINTNDTTSQPADFSKSENSSKIVDSLERNSRSADNQSDIQSNFSEISNSSEPTYKITDNNNNDDDNSKLANDELNIEEINITESKVDEEHGILTITPISGIKPGNYSLEIIYEVQTDNRTLLVANFSDRDADRWLMASRLKPTNARRLVPIFDDVKLKARYVISIAHPIGMVALSNTRKIYNASLPNNWIIDTFEETPPLSPHSIAIIQGHLTSVSSKTIKSGSGKGEEIQINFWSEKGENLIPSYLHSMINQVIISFQQLFSVKFPMNKLDIVSVPFADNSGNPGLISIMENLFNVSDTSPGVTKYETLKTLIRLIGRQWLGGSVNSQNWTDVWILESSLIDLQHYFVKKIDTTFNHTTFLLDVQLEAFESDGYSVSQSLKSKVNPEYLEAFHPEELYYRGACLLHMLHGVLKQNDSRTGYRKFVSRWSNGNGDVNSFLEAMTNNDDDDNPDSVSLINVMESWINSHGYPVVFINRDYKTATAKITQSRFRFDNRTLDDQKPWHIPLTWATIDKKNWTSPSLIWINPDNKETVLDNVGNPESDVEDKENWVIFNVNSLGYFRVNYDDKNWELIAKALEDNPAIFPSAVKASLVDDVLSLAFVGSTSYATAFSVINYLKNETQPEPWTALMRHAIKLDLVLYDTTVYPDYQKFMRRLTSSLFNQVGLKITEGTRMTLISHQFGSAFENPSYVDWAKNNYQDLKRSHILKLKQSVPSYLRETLLCTFAKLEDQLGWEWWLDKLGNITKRDTDRNSFLSSLACFQVPWMLQAVLNEILKGEIVDEQDALIILKAFDDHPVSAQVAFKFVQNNWLEIMKKYKKSYPILRAFVGSVGSGFTNHKDLIDFQNFRDQNYESLKPVGYITAFVEAKGTSWISFLNNSLSDFEETIDRFKD</sequence>
<keyword evidence="4" id="KW-1003">Cell membrane</keyword>
<proteinExistence type="inferred from homology"/>
<keyword evidence="8" id="KW-0732">Signal</keyword>
<name>A0AAV7IXB7_COTGL</name>
<feature type="compositionally biased region" description="Polar residues" evidence="15">
    <location>
        <begin position="221"/>
        <end position="241"/>
    </location>
</feature>
<feature type="domain" description="Aminopeptidase N-like N-terminal" evidence="19">
    <location>
        <begin position="259"/>
        <end position="390"/>
    </location>
</feature>
<keyword evidence="12 16" id="KW-0472">Membrane</keyword>
<keyword evidence="7" id="KW-0479">Metal-binding</keyword>
<evidence type="ECO:0000256" key="9">
    <source>
        <dbReference type="ARBA" id="ARBA00022801"/>
    </source>
</evidence>
<comment type="similarity">
    <text evidence="3">Belongs to the peptidase M1 family.</text>
</comment>
<keyword evidence="11" id="KW-0482">Metalloprotease</keyword>
<feature type="region of interest" description="Disordered" evidence="15">
    <location>
        <begin position="180"/>
        <end position="258"/>
    </location>
</feature>